<dbReference type="GO" id="GO:0000160">
    <property type="term" value="P:phosphorelay signal transduction system"/>
    <property type="evidence" value="ECO:0007669"/>
    <property type="project" value="InterPro"/>
</dbReference>
<dbReference type="SMART" id="SM00421">
    <property type="entry name" value="HTH_LUXR"/>
    <property type="match status" value="1"/>
</dbReference>
<dbReference type="Gene3D" id="1.10.10.10">
    <property type="entry name" value="Winged helix-like DNA-binding domain superfamily/Winged helix DNA-binding domain"/>
    <property type="match status" value="1"/>
</dbReference>
<evidence type="ECO:0000256" key="3">
    <source>
        <dbReference type="PROSITE-ProRule" id="PRU00169"/>
    </source>
</evidence>
<dbReference type="RefSeq" id="WP_123916442.1">
    <property type="nucleotide sequence ID" value="NZ_RKRA01000001.1"/>
</dbReference>
<dbReference type="Gene3D" id="3.40.50.2300">
    <property type="match status" value="1"/>
</dbReference>
<dbReference type="PROSITE" id="PS50043">
    <property type="entry name" value="HTH_LUXR_2"/>
    <property type="match status" value="1"/>
</dbReference>
<feature type="domain" description="Response regulatory" evidence="5">
    <location>
        <begin position="14"/>
        <end position="130"/>
    </location>
</feature>
<evidence type="ECO:0000259" key="5">
    <source>
        <dbReference type="PROSITE" id="PS50110"/>
    </source>
</evidence>
<protein>
    <submittedName>
        <fullName evidence="6">LuxR family two component transcriptional regulator</fullName>
    </submittedName>
</protein>
<dbReference type="GO" id="GO:0006355">
    <property type="term" value="P:regulation of DNA-templated transcription"/>
    <property type="evidence" value="ECO:0007669"/>
    <property type="project" value="InterPro"/>
</dbReference>
<evidence type="ECO:0000313" key="7">
    <source>
        <dbReference type="Proteomes" id="UP000280726"/>
    </source>
</evidence>
<evidence type="ECO:0000256" key="2">
    <source>
        <dbReference type="ARBA" id="ARBA00023125"/>
    </source>
</evidence>
<keyword evidence="1 3" id="KW-0597">Phosphoprotein</keyword>
<accession>A0A3N5A199</accession>
<dbReference type="GO" id="GO:0003677">
    <property type="term" value="F:DNA binding"/>
    <property type="evidence" value="ECO:0007669"/>
    <property type="project" value="UniProtKB-KW"/>
</dbReference>
<feature type="domain" description="HTH luxR-type" evidence="4">
    <location>
        <begin position="152"/>
        <end position="217"/>
    </location>
</feature>
<dbReference type="InterPro" id="IPR036388">
    <property type="entry name" value="WH-like_DNA-bd_sf"/>
</dbReference>
<dbReference type="Pfam" id="PF00196">
    <property type="entry name" value="GerE"/>
    <property type="match status" value="1"/>
</dbReference>
<dbReference type="PROSITE" id="PS50110">
    <property type="entry name" value="RESPONSE_REGULATORY"/>
    <property type="match status" value="1"/>
</dbReference>
<keyword evidence="2" id="KW-0238">DNA-binding</keyword>
<dbReference type="SMART" id="SM00448">
    <property type="entry name" value="REC"/>
    <property type="match status" value="1"/>
</dbReference>
<sequence length="222" mass="23052">MSTETLGTGIALTRILIVDDHTTFAELLAGALEREPDLAGVGCAATAQSGVEQFLETAPDVVVLDYHLPDGDGLGVAEQILAMSTTARVVMLTGDPTPGVLERAAALGVCAFLPKDGSLATMLDTLRHARRGSMVVHPSLLAQLGARRAPTGGVPVPTLTQRELEVLRLMATGKDVRGNAKALGISLNTCRGYVKSILAKLGAHSQLEAVVTATHMGLLAGR</sequence>
<name>A0A3N5A199_9MICO</name>
<dbReference type="InterPro" id="IPR016032">
    <property type="entry name" value="Sig_transdc_resp-reg_C-effctor"/>
</dbReference>
<dbReference type="Pfam" id="PF00072">
    <property type="entry name" value="Response_reg"/>
    <property type="match status" value="1"/>
</dbReference>
<dbReference type="InterPro" id="IPR039420">
    <property type="entry name" value="WalR-like"/>
</dbReference>
<dbReference type="CDD" id="cd06170">
    <property type="entry name" value="LuxR_C_like"/>
    <property type="match status" value="1"/>
</dbReference>
<feature type="modified residue" description="4-aspartylphosphate" evidence="3">
    <location>
        <position position="65"/>
    </location>
</feature>
<dbReference type="InterPro" id="IPR058245">
    <property type="entry name" value="NreC/VraR/RcsB-like_REC"/>
</dbReference>
<dbReference type="OrthoDB" id="9808843at2"/>
<evidence type="ECO:0000256" key="1">
    <source>
        <dbReference type="ARBA" id="ARBA00022553"/>
    </source>
</evidence>
<dbReference type="Proteomes" id="UP000280726">
    <property type="component" value="Unassembled WGS sequence"/>
</dbReference>
<dbReference type="SUPFAM" id="SSF52172">
    <property type="entry name" value="CheY-like"/>
    <property type="match status" value="1"/>
</dbReference>
<keyword evidence="7" id="KW-1185">Reference proteome</keyword>
<dbReference type="InterPro" id="IPR011006">
    <property type="entry name" value="CheY-like_superfamily"/>
</dbReference>
<dbReference type="InterPro" id="IPR000792">
    <property type="entry name" value="Tscrpt_reg_LuxR_C"/>
</dbReference>
<dbReference type="PANTHER" id="PTHR43214">
    <property type="entry name" value="TWO-COMPONENT RESPONSE REGULATOR"/>
    <property type="match status" value="1"/>
</dbReference>
<organism evidence="6 7">
    <name type="scientific">Georgenia muralis</name>
    <dbReference type="NCBI Taxonomy" id="154117"/>
    <lineage>
        <taxon>Bacteria</taxon>
        <taxon>Bacillati</taxon>
        <taxon>Actinomycetota</taxon>
        <taxon>Actinomycetes</taxon>
        <taxon>Micrococcales</taxon>
        <taxon>Bogoriellaceae</taxon>
        <taxon>Georgenia</taxon>
    </lineage>
</organism>
<dbReference type="AlphaFoldDB" id="A0A3N5A199"/>
<gene>
    <name evidence="6" type="ORF">EDD32_1590</name>
</gene>
<dbReference type="PRINTS" id="PR00038">
    <property type="entry name" value="HTHLUXR"/>
</dbReference>
<dbReference type="InterPro" id="IPR001789">
    <property type="entry name" value="Sig_transdc_resp-reg_receiver"/>
</dbReference>
<dbReference type="EMBL" id="RKRA01000001">
    <property type="protein sequence ID" value="RPF27125.1"/>
    <property type="molecule type" value="Genomic_DNA"/>
</dbReference>
<dbReference type="CDD" id="cd17535">
    <property type="entry name" value="REC_NarL-like"/>
    <property type="match status" value="1"/>
</dbReference>
<evidence type="ECO:0000259" key="4">
    <source>
        <dbReference type="PROSITE" id="PS50043"/>
    </source>
</evidence>
<evidence type="ECO:0000313" key="6">
    <source>
        <dbReference type="EMBL" id="RPF27125.1"/>
    </source>
</evidence>
<proteinExistence type="predicted"/>
<reference evidence="6 7" key="1">
    <citation type="submission" date="2018-11" db="EMBL/GenBank/DDBJ databases">
        <title>Sequencing the genomes of 1000 actinobacteria strains.</title>
        <authorList>
            <person name="Klenk H.-P."/>
        </authorList>
    </citation>
    <scope>NUCLEOTIDE SEQUENCE [LARGE SCALE GENOMIC DNA]</scope>
    <source>
        <strain evidence="6 7">DSM 14418</strain>
    </source>
</reference>
<dbReference type="SUPFAM" id="SSF46894">
    <property type="entry name" value="C-terminal effector domain of the bipartite response regulators"/>
    <property type="match status" value="1"/>
</dbReference>
<comment type="caution">
    <text evidence="6">The sequence shown here is derived from an EMBL/GenBank/DDBJ whole genome shotgun (WGS) entry which is preliminary data.</text>
</comment>